<dbReference type="PANTHER" id="PTHR32092:SF6">
    <property type="entry name" value="ALPHA-GALACTOSIDASE"/>
    <property type="match status" value="1"/>
</dbReference>
<dbReference type="Proteomes" id="UP000009222">
    <property type="component" value="Chromosome"/>
</dbReference>
<evidence type="ECO:0000256" key="8">
    <source>
        <dbReference type="ARBA" id="ARBA00023295"/>
    </source>
</evidence>
<evidence type="ECO:0000256" key="11">
    <source>
        <dbReference type="PIRSR" id="PIRSR601088-4"/>
    </source>
</evidence>
<dbReference type="NCBIfam" id="NF011657">
    <property type="entry name" value="PRK15076.1"/>
    <property type="match status" value="1"/>
</dbReference>
<dbReference type="PRINTS" id="PR00732">
    <property type="entry name" value="GLHYDRLASE4"/>
</dbReference>
<dbReference type="GO" id="GO:0046872">
    <property type="term" value="F:metal ion binding"/>
    <property type="evidence" value="ECO:0007669"/>
    <property type="project" value="UniProtKB-KW"/>
</dbReference>
<feature type="binding site" evidence="9">
    <location>
        <position position="147"/>
    </location>
    <ligand>
        <name>substrate</name>
    </ligand>
</feature>
<dbReference type="RefSeq" id="WP_015710986.1">
    <property type="nucleotide sequence ID" value="NC_015577.1"/>
</dbReference>
<dbReference type="FunCoup" id="F5Y883">
    <property type="interactions" value="18"/>
</dbReference>
<evidence type="ECO:0000256" key="3">
    <source>
        <dbReference type="ARBA" id="ARBA00022723"/>
    </source>
</evidence>
<dbReference type="InterPro" id="IPR015955">
    <property type="entry name" value="Lactate_DH/Glyco_Ohase_4_C"/>
</dbReference>
<dbReference type="Pfam" id="PF11975">
    <property type="entry name" value="Glyco_hydro_4C"/>
    <property type="match status" value="1"/>
</dbReference>
<keyword evidence="3 10" id="KW-0479">Metal-binding</keyword>
<feature type="domain" description="Glycosyl hydrolase family 4 C-terminal" evidence="13">
    <location>
        <begin position="193"/>
        <end position="405"/>
    </location>
</feature>
<evidence type="ECO:0000256" key="1">
    <source>
        <dbReference type="ARBA" id="ARBA00001936"/>
    </source>
</evidence>
<evidence type="ECO:0000313" key="15">
    <source>
        <dbReference type="Proteomes" id="UP000009222"/>
    </source>
</evidence>
<dbReference type="GO" id="GO:0016616">
    <property type="term" value="F:oxidoreductase activity, acting on the CH-OH group of donors, NAD or NADP as acceptor"/>
    <property type="evidence" value="ECO:0007669"/>
    <property type="project" value="InterPro"/>
</dbReference>
<dbReference type="InterPro" id="IPR001088">
    <property type="entry name" value="Glyco_hydro_4"/>
</dbReference>
<dbReference type="EMBL" id="CP001841">
    <property type="protein sequence ID" value="AEF83088.1"/>
    <property type="molecule type" value="Genomic_DNA"/>
</dbReference>
<dbReference type="SUPFAM" id="SSF51735">
    <property type="entry name" value="NAD(P)-binding Rossmann-fold domains"/>
    <property type="match status" value="1"/>
</dbReference>
<keyword evidence="5 12" id="KW-0520">NAD</keyword>
<feature type="site" description="Increases basicity of active site Tyr" evidence="11">
    <location>
        <position position="109"/>
    </location>
</feature>
<feature type="binding site" evidence="10">
    <location>
        <position position="168"/>
    </location>
    <ligand>
        <name>Mn(2+)</name>
        <dbReference type="ChEBI" id="CHEBI:29035"/>
    </ligand>
</feature>
<dbReference type="KEGG" id="taz:TREAZ_0999"/>
<protein>
    <submittedName>
        <fullName evidence="14">Alpha-galactosidase (Melibiase)</fullName>
        <ecNumber evidence="14">3.2.1.22</ecNumber>
    </submittedName>
</protein>
<keyword evidence="8 12" id="KW-0326">Glycosidase</keyword>
<keyword evidence="15" id="KW-1185">Reference proteome</keyword>
<dbReference type="HOGENOM" id="CLU_045951_1_1_12"/>
<evidence type="ECO:0000259" key="13">
    <source>
        <dbReference type="Pfam" id="PF11975"/>
    </source>
</evidence>
<evidence type="ECO:0000256" key="12">
    <source>
        <dbReference type="RuleBase" id="RU361152"/>
    </source>
</evidence>
<dbReference type="Pfam" id="PF02056">
    <property type="entry name" value="Glyco_hydro_4"/>
    <property type="match status" value="1"/>
</dbReference>
<keyword evidence="10" id="KW-0408">Iron</keyword>
<evidence type="ECO:0000256" key="2">
    <source>
        <dbReference type="ARBA" id="ARBA00010141"/>
    </source>
</evidence>
<dbReference type="InterPro" id="IPR022616">
    <property type="entry name" value="Glyco_hydro_4_C"/>
</dbReference>
<comment type="cofactor">
    <cofactor evidence="12">
        <name>NAD(+)</name>
        <dbReference type="ChEBI" id="CHEBI:57540"/>
    </cofactor>
    <text evidence="12">Binds 1 NAD(+) per subunit.</text>
</comment>
<dbReference type="InterPro" id="IPR053715">
    <property type="entry name" value="GH4_Enzyme_sf"/>
</dbReference>
<keyword evidence="7" id="KW-0119">Carbohydrate metabolism</keyword>
<keyword evidence="4 12" id="KW-0378">Hydrolase</keyword>
<dbReference type="InterPro" id="IPR036291">
    <property type="entry name" value="NAD(P)-bd_dom_sf"/>
</dbReference>
<keyword evidence="10" id="KW-0170">Cobalt</keyword>
<dbReference type="AlphaFoldDB" id="F5Y883"/>
<reference evidence="14 15" key="2">
    <citation type="journal article" date="2011" name="ISME J.">
        <title>RNA-seq reveals cooperative metabolic interactions between two termite-gut spirochete species in co-culture.</title>
        <authorList>
            <person name="Rosenthal A.Z."/>
            <person name="Matson E.G."/>
            <person name="Eldar A."/>
            <person name="Leadbetter J.R."/>
        </authorList>
    </citation>
    <scope>NUCLEOTIDE SEQUENCE [LARGE SCALE GENOMIC DNA]</scope>
    <source>
        <strain evidence="15">ATCC BAA-888 / DSM 13862 / ZAS-9</strain>
    </source>
</reference>
<dbReference type="EC" id="3.2.1.22" evidence="14"/>
<dbReference type="SUPFAM" id="SSF56327">
    <property type="entry name" value="LDH C-terminal domain-like"/>
    <property type="match status" value="1"/>
</dbReference>
<dbReference type="InParanoid" id="F5Y883"/>
<keyword evidence="10" id="KW-0533">Nickel</keyword>
<comment type="similarity">
    <text evidence="2 12">Belongs to the glycosyl hydrolase 4 family.</text>
</comment>
<accession>F5Y883</accession>
<dbReference type="PANTHER" id="PTHR32092">
    <property type="entry name" value="6-PHOSPHO-BETA-GLUCOSIDASE-RELATED"/>
    <property type="match status" value="1"/>
</dbReference>
<dbReference type="CDD" id="cd05297">
    <property type="entry name" value="GH4_alpha_glucosidase_galactosidase"/>
    <property type="match status" value="1"/>
</dbReference>
<evidence type="ECO:0000256" key="6">
    <source>
        <dbReference type="ARBA" id="ARBA00023211"/>
    </source>
</evidence>
<reference evidence="15" key="1">
    <citation type="submission" date="2009-12" db="EMBL/GenBank/DDBJ databases">
        <title>Complete sequence of Treponema azotonutricium strain ZAS-9.</title>
        <authorList>
            <person name="Tetu S.G."/>
            <person name="Matson E."/>
            <person name="Ren Q."/>
            <person name="Seshadri R."/>
            <person name="Elbourne L."/>
            <person name="Hassan K.A."/>
            <person name="Durkin A."/>
            <person name="Radune D."/>
            <person name="Mohamoud Y."/>
            <person name="Shay R."/>
            <person name="Jin S."/>
            <person name="Zhang X."/>
            <person name="Lucey K."/>
            <person name="Ballor N.R."/>
            <person name="Ottesen E."/>
            <person name="Rosenthal R."/>
            <person name="Allen A."/>
            <person name="Leadbetter J.R."/>
            <person name="Paulsen I.T."/>
        </authorList>
    </citation>
    <scope>NUCLEOTIDE SEQUENCE [LARGE SCALE GENOMIC DNA]</scope>
    <source>
        <strain evidence="15">ATCC BAA-888 / DSM 13862 / ZAS-9</strain>
    </source>
</reference>
<evidence type="ECO:0000256" key="5">
    <source>
        <dbReference type="ARBA" id="ARBA00023027"/>
    </source>
</evidence>
<sequence length="474" mass="52237">MAKIAFIGAGSIVFCKTLLNDLMATPVLKGSQFSLMGPTLWKLEKMKIYADQIISKNHLDAYISCTTDRREALKDADYVILMFQIGGNDAFRFDYEIPLKYGVDQCIGDSMGPGGVFRCLRTAPVLIGIGNDIAELCPGAVVLNYVNPMGAVCTTAARAASMTMVGLCHGVQTTLDLVAGYTNVKKAEIDYLCAGINHMAWFLKLEKDGKDLYPLLKANMEKPEYYKNEKVRGEVMRQCGYFMTESTGHLSEYLPWFRKSRECLDRYCDEPAFGGESGASYHFGIMIAEKFRNTDVLAIESGELEPRSKEYCSYIIEAIETGIPFRFNGNVPNRGHITNLPANATVEVPVYADREGLHPFVVGDLPPHLAAMNMSNLSVQGLAADAAIKGDPELAFWAIAMDPLTSAVLDLKRIRDMVHEMFEAETKWLPQFKGKGLRKTEHIDVPKGTVGVPVPVDPALAINSRFGKLGSAEI</sequence>
<organism evidence="14 15">
    <name type="scientific">Leadbettera azotonutricia (strain ATCC BAA-888 / DSM 13862 / ZAS-9)</name>
    <name type="common">Treponema azotonutricium</name>
    <dbReference type="NCBI Taxonomy" id="545695"/>
    <lineage>
        <taxon>Bacteria</taxon>
        <taxon>Pseudomonadati</taxon>
        <taxon>Spirochaetota</taxon>
        <taxon>Spirochaetia</taxon>
        <taxon>Spirochaetales</taxon>
        <taxon>Breznakiellaceae</taxon>
        <taxon>Leadbettera</taxon>
    </lineage>
</organism>
<dbReference type="OrthoDB" id="9808275at2"/>
<evidence type="ECO:0000256" key="10">
    <source>
        <dbReference type="PIRSR" id="PIRSR601088-3"/>
    </source>
</evidence>
<keyword evidence="6 10" id="KW-0464">Manganese</keyword>
<dbReference type="STRING" id="545695.TREAZ_0999"/>
<name>F5Y883_LEAAZ</name>
<evidence type="ECO:0000256" key="4">
    <source>
        <dbReference type="ARBA" id="ARBA00022801"/>
    </source>
</evidence>
<dbReference type="GO" id="GO:0004557">
    <property type="term" value="F:alpha-galactosidase activity"/>
    <property type="evidence" value="ECO:0007669"/>
    <property type="project" value="UniProtKB-EC"/>
</dbReference>
<dbReference type="GO" id="GO:0005975">
    <property type="term" value="P:carbohydrate metabolic process"/>
    <property type="evidence" value="ECO:0007669"/>
    <property type="project" value="InterPro"/>
</dbReference>
<gene>
    <name evidence="14" type="ordered locus">TREAZ_0999</name>
</gene>
<proteinExistence type="inferred from homology"/>
<comment type="cofactor">
    <cofactor evidence="1">
        <name>Mn(2+)</name>
        <dbReference type="ChEBI" id="CHEBI:29035"/>
    </cofactor>
</comment>
<dbReference type="Gene3D" id="3.90.1820.10">
    <property type="entry name" value="AglA-like glucosidase"/>
    <property type="match status" value="1"/>
</dbReference>
<evidence type="ECO:0000256" key="7">
    <source>
        <dbReference type="ARBA" id="ARBA00023277"/>
    </source>
</evidence>
<dbReference type="eggNOG" id="COG1486">
    <property type="taxonomic scope" value="Bacteria"/>
</dbReference>
<evidence type="ECO:0000256" key="9">
    <source>
        <dbReference type="PIRSR" id="PIRSR601088-2"/>
    </source>
</evidence>
<feature type="binding site" evidence="10">
    <location>
        <position position="198"/>
    </location>
    <ligand>
        <name>Mn(2+)</name>
        <dbReference type="ChEBI" id="CHEBI:29035"/>
    </ligand>
</feature>
<evidence type="ECO:0000313" key="14">
    <source>
        <dbReference type="EMBL" id="AEF83088.1"/>
    </source>
</evidence>